<dbReference type="GO" id="GO:0016020">
    <property type="term" value="C:membrane"/>
    <property type="evidence" value="ECO:0007669"/>
    <property type="project" value="UniProtKB-SubCell"/>
</dbReference>
<comment type="caution">
    <text evidence="11">Lacks conserved residue(s) required for the propagation of feature annotation.</text>
</comment>
<feature type="domain" description="SRCR" evidence="13">
    <location>
        <begin position="471"/>
        <end position="607"/>
    </location>
</feature>
<evidence type="ECO:0000313" key="15">
    <source>
        <dbReference type="RefSeq" id="XP_033792444.1"/>
    </source>
</evidence>
<dbReference type="PANTHER" id="PTHR19331">
    <property type="entry name" value="SCAVENGER RECEPTOR DOMAIN-CONTAINING"/>
    <property type="match status" value="1"/>
</dbReference>
<evidence type="ECO:0000256" key="8">
    <source>
        <dbReference type="ARBA" id="ARBA00023136"/>
    </source>
</evidence>
<feature type="domain" description="SRCR" evidence="13">
    <location>
        <begin position="604"/>
        <end position="704"/>
    </location>
</feature>
<dbReference type="PANTHER" id="PTHR19331:SF22">
    <property type="entry name" value="DELETED IN MALIGNANT BRAIN TUMORS 1 PROTEIN"/>
    <property type="match status" value="1"/>
</dbReference>
<evidence type="ECO:0000256" key="9">
    <source>
        <dbReference type="ARBA" id="ARBA00023157"/>
    </source>
</evidence>
<dbReference type="Proteomes" id="UP000515159">
    <property type="component" value="Chromosome 1"/>
</dbReference>
<feature type="disulfide bond" evidence="11">
    <location>
        <begin position="387"/>
        <end position="451"/>
    </location>
</feature>
<protein>
    <submittedName>
        <fullName evidence="15">Scavenger receptor cysteine-rich type 1 protein M130-like isoform X2</fullName>
    </submittedName>
</protein>
<dbReference type="PRINTS" id="PR00258">
    <property type="entry name" value="SPERACTRCPTR"/>
</dbReference>
<evidence type="ECO:0000256" key="6">
    <source>
        <dbReference type="ARBA" id="ARBA00022737"/>
    </source>
</evidence>
<dbReference type="FunFam" id="3.10.250.10:FF:000009">
    <property type="entry name" value="WC1"/>
    <property type="match status" value="1"/>
</dbReference>
<feature type="signal peptide" evidence="12">
    <location>
        <begin position="1"/>
        <end position="15"/>
    </location>
</feature>
<feature type="domain" description="SRCR" evidence="13">
    <location>
        <begin position="137"/>
        <end position="231"/>
    </location>
</feature>
<dbReference type="FunFam" id="3.10.250.10:FF:000016">
    <property type="entry name" value="Scavenger receptor cysteine-rich protein type 12"/>
    <property type="match status" value="1"/>
</dbReference>
<reference evidence="15" key="1">
    <citation type="submission" date="2025-08" db="UniProtKB">
        <authorList>
            <consortium name="RefSeq"/>
        </authorList>
    </citation>
    <scope>IDENTIFICATION</scope>
</reference>
<dbReference type="InterPro" id="IPR036772">
    <property type="entry name" value="SRCR-like_dom_sf"/>
</dbReference>
<proteinExistence type="predicted"/>
<dbReference type="PROSITE" id="PS00420">
    <property type="entry name" value="SRCR_1"/>
    <property type="match status" value="2"/>
</dbReference>
<keyword evidence="6" id="KW-0677">Repeat</keyword>
<evidence type="ECO:0000256" key="3">
    <source>
        <dbReference type="ARBA" id="ARBA00022525"/>
    </source>
</evidence>
<dbReference type="InterPro" id="IPR001190">
    <property type="entry name" value="SRCR"/>
</dbReference>
<feature type="domain" description="SRCR" evidence="13">
    <location>
        <begin position="362"/>
        <end position="462"/>
    </location>
</feature>
<keyword evidence="9 11" id="KW-1015">Disulfide bond</keyword>
<gene>
    <name evidence="15" type="primary">LOC117356816</name>
</gene>
<dbReference type="PROSITE" id="PS50287">
    <property type="entry name" value="SRCR_2"/>
    <property type="match status" value="6"/>
</dbReference>
<keyword evidence="4" id="KW-0812">Transmembrane</keyword>
<evidence type="ECO:0000256" key="5">
    <source>
        <dbReference type="ARBA" id="ARBA00022729"/>
    </source>
</evidence>
<feature type="disulfide bond" evidence="11">
    <location>
        <begin position="629"/>
        <end position="693"/>
    </location>
</feature>
<dbReference type="SUPFAM" id="SSF56487">
    <property type="entry name" value="SRCR-like"/>
    <property type="match status" value="6"/>
</dbReference>
<organism evidence="14 15">
    <name type="scientific">Geotrypetes seraphini</name>
    <name type="common">Gaboon caecilian</name>
    <name type="synonym">Caecilia seraphini</name>
    <dbReference type="NCBI Taxonomy" id="260995"/>
    <lineage>
        <taxon>Eukaryota</taxon>
        <taxon>Metazoa</taxon>
        <taxon>Chordata</taxon>
        <taxon>Craniata</taxon>
        <taxon>Vertebrata</taxon>
        <taxon>Euteleostomi</taxon>
        <taxon>Amphibia</taxon>
        <taxon>Gymnophiona</taxon>
        <taxon>Geotrypetes</taxon>
    </lineage>
</organism>
<sequence>MKIFLLLALTCFTLGELGDDSNEGPSRVRLMGGESPCSGRLEILHEGTWGTLCYESSPLILPITGKEIKQMGCGTVLNVQTETPSVKTPMTFLGSDTMCEGVPGRERCHHKLRQVENCETYFSISFFSGSYSVISDARLVDGNNPCEGTLEVFFEQTWWRVRGEPVGGTVAEAACRQLGCGRFRRVLKSLSEGDRVLPVACTGEEDHLSECITYYGSPFRFTSDLLGIVCSIPGSSVSKVRLVGGTTSCDGTVEVYHKNTWGTVCDHGWDIRDATVVCKQIGCGPAVKAAFQLADSRPAPDSGLVADSGPVAHSGPAWLDNVFCTGTEADLSLCGSQLLQQNLCHSGRRARVTCSSSGISKVRLVNGSSDCDGRLEVHYHDEWSSVCNHYWDTRDTAVVCKQLGCGSAMETTWSNPFGSHFGPMCLNRAFCGGSESALSQCGFSTSHGFLCSHLEEVGVICSGADPEISNVRLVNGRSQCGGRLELFYNNTWGRAQSDLYGRVQWNLPEAAVVCKQLECGPVLEMSTKQDTQEERTYNVKRIEGTNSFIPDHLHPEKINIEYSPMGVYCNGTESSLSQCGTSIMSRQPYQHMHIECSDSGVSGVKLVDGASSCAGRVEVKFNNTWGTVCDYNWGIEDATVVCRELGCGSAVEAVHGAHFKAGSGPVWLKTVFCSGNETQISQCGSVMSEHYPCDHSRDAGVICSGEEQGRESEETSKDDH</sequence>
<evidence type="ECO:0000256" key="12">
    <source>
        <dbReference type="SAM" id="SignalP"/>
    </source>
</evidence>
<keyword evidence="14" id="KW-1185">Reference proteome</keyword>
<dbReference type="Gene3D" id="3.10.250.10">
    <property type="entry name" value="SRCR-like domain"/>
    <property type="match status" value="6"/>
</dbReference>
<comment type="subcellular location">
    <subcellularLocation>
        <location evidence="1">Membrane</location>
        <topology evidence="1">Single-pass membrane protein</topology>
    </subcellularLocation>
    <subcellularLocation>
        <location evidence="2">Secreted</location>
    </subcellularLocation>
</comment>
<evidence type="ECO:0000256" key="10">
    <source>
        <dbReference type="ARBA" id="ARBA00023180"/>
    </source>
</evidence>
<dbReference type="FunFam" id="3.10.250.10:FF:000031">
    <property type="entry name" value="RIKEN cDNA 5830411N06, isoform CRA_a"/>
    <property type="match status" value="1"/>
</dbReference>
<keyword evidence="5 12" id="KW-0732">Signal</keyword>
<dbReference type="Pfam" id="PF00530">
    <property type="entry name" value="SRCR"/>
    <property type="match status" value="6"/>
</dbReference>
<evidence type="ECO:0000256" key="1">
    <source>
        <dbReference type="ARBA" id="ARBA00004167"/>
    </source>
</evidence>
<keyword evidence="7" id="KW-1133">Transmembrane helix</keyword>
<keyword evidence="3" id="KW-0964">Secreted</keyword>
<dbReference type="GeneID" id="117356816"/>
<feature type="domain" description="SRCR" evidence="13">
    <location>
        <begin position="240"/>
        <end position="355"/>
    </location>
</feature>
<feature type="disulfide bond" evidence="11">
    <location>
        <begin position="569"/>
        <end position="579"/>
    </location>
</feature>
<feature type="disulfide bond" evidence="11">
    <location>
        <begin position="642"/>
        <end position="703"/>
    </location>
</feature>
<keyword evidence="8" id="KW-0472">Membrane</keyword>
<evidence type="ECO:0000256" key="2">
    <source>
        <dbReference type="ARBA" id="ARBA00004613"/>
    </source>
</evidence>
<dbReference type="SMART" id="SM00202">
    <property type="entry name" value="SR"/>
    <property type="match status" value="6"/>
</dbReference>
<evidence type="ECO:0000313" key="14">
    <source>
        <dbReference type="Proteomes" id="UP000515159"/>
    </source>
</evidence>
<feature type="disulfide bond" evidence="11">
    <location>
        <begin position="431"/>
        <end position="441"/>
    </location>
</feature>
<feature type="domain" description="SRCR" evidence="13">
    <location>
        <begin position="28"/>
        <end position="136"/>
    </location>
</feature>
<feature type="disulfide bond" evidence="11">
    <location>
        <begin position="400"/>
        <end position="461"/>
    </location>
</feature>
<feature type="disulfide bond" evidence="11">
    <location>
        <begin position="324"/>
        <end position="334"/>
    </location>
</feature>
<feature type="disulfide bond" evidence="11">
    <location>
        <begin position="201"/>
        <end position="211"/>
    </location>
</feature>
<keyword evidence="10" id="KW-0325">Glycoprotein</keyword>
<accession>A0A6P8Q819</accession>
<dbReference type="RefSeq" id="XP_033792444.1">
    <property type="nucleotide sequence ID" value="XM_033936553.1"/>
</dbReference>
<feature type="chain" id="PRO_5027640339" evidence="12">
    <location>
        <begin position="16"/>
        <end position="720"/>
    </location>
</feature>
<name>A0A6P8Q819_GEOSA</name>
<evidence type="ECO:0000256" key="4">
    <source>
        <dbReference type="ARBA" id="ARBA00022692"/>
    </source>
</evidence>
<evidence type="ECO:0000259" key="13">
    <source>
        <dbReference type="PROSITE" id="PS50287"/>
    </source>
</evidence>
<dbReference type="AlphaFoldDB" id="A0A6P8Q819"/>
<evidence type="ECO:0000256" key="11">
    <source>
        <dbReference type="PROSITE-ProRule" id="PRU00196"/>
    </source>
</evidence>
<feature type="disulfide bond" evidence="11">
    <location>
        <begin position="673"/>
        <end position="683"/>
    </location>
</feature>
<evidence type="ECO:0000256" key="7">
    <source>
        <dbReference type="ARBA" id="ARBA00022989"/>
    </source>
</evidence>